<organism evidence="1 2">
    <name type="scientific">Stutzerimonas stutzeri</name>
    <name type="common">Pseudomonas stutzeri</name>
    <dbReference type="NCBI Taxonomy" id="316"/>
    <lineage>
        <taxon>Bacteria</taxon>
        <taxon>Pseudomonadati</taxon>
        <taxon>Pseudomonadota</taxon>
        <taxon>Gammaproteobacteria</taxon>
        <taxon>Pseudomonadales</taxon>
        <taxon>Pseudomonadaceae</taxon>
        <taxon>Stutzerimonas</taxon>
    </lineage>
</organism>
<proteinExistence type="predicted"/>
<sequence length="78" mass="8740">MNRQARFSLASKGFLSAAVVMLIMGAERPMSQPLSQAPQNSAERIGMYDAQPIELTRTGQVPQTIDYRQAPAEQRWVF</sequence>
<protein>
    <submittedName>
        <fullName evidence="1">Uncharacterized protein</fullName>
    </submittedName>
</protein>
<dbReference type="AlphaFoldDB" id="A0A023WN47"/>
<reference evidence="1 2" key="1">
    <citation type="submission" date="2014-03" db="EMBL/GenBank/DDBJ databases">
        <title>Complete genome sequence of Pseudomonas stutzeri 19SMN4.</title>
        <authorList>
            <person name="Brunet-Galmes I."/>
            <person name="Nogales B."/>
            <person name="Busquets A."/>
            <person name="Pena A."/>
            <person name="Gomila M."/>
            <person name="Garcia-Valdes E."/>
            <person name="Lalucat J."/>
            <person name="Bennasar A."/>
            <person name="Bosch R."/>
        </authorList>
    </citation>
    <scope>NUCLEOTIDE SEQUENCE [LARGE SCALE GENOMIC DNA]</scope>
    <source>
        <strain evidence="1 2">19SMN4</strain>
    </source>
</reference>
<gene>
    <name evidence="1" type="ORF">UIB01_00985</name>
</gene>
<name>A0A023WN47_STUST</name>
<evidence type="ECO:0000313" key="1">
    <source>
        <dbReference type="EMBL" id="AHY41100.1"/>
    </source>
</evidence>
<evidence type="ECO:0000313" key="2">
    <source>
        <dbReference type="Proteomes" id="UP000025238"/>
    </source>
</evidence>
<accession>A0A023WN47</accession>
<dbReference type="Proteomes" id="UP000025238">
    <property type="component" value="Chromosome"/>
</dbReference>
<dbReference type="PATRIC" id="fig|316.97.peg.200"/>
<dbReference type="KEGG" id="pstu:UIB01_00985"/>
<dbReference type="EMBL" id="CP007509">
    <property type="protein sequence ID" value="AHY41100.1"/>
    <property type="molecule type" value="Genomic_DNA"/>
</dbReference>
<dbReference type="OrthoDB" id="6952660at2"/>